<proteinExistence type="predicted"/>
<evidence type="ECO:0000259" key="2">
    <source>
        <dbReference type="Pfam" id="PF22768"/>
    </source>
</evidence>
<dbReference type="Pfam" id="PF22768">
    <property type="entry name" value="SPP1_Dit"/>
    <property type="match status" value="1"/>
</dbReference>
<sequence>MGMMFNGERKPYLKVLKGRERPAWAPLKRNLLTVPNRPGARPKSTDVEPRPLAVPIVIKGVDLADLQKIKEDLAAWLVTDEPCPLIFDDEPDRIYYAYVDQSIDFEEIVKLGMGKLNFICPDPYKYSSVSKYQHSIISEGMSLVTPLNKGTVKAKPIFEIQVDNDYTHIDISNGDQINRIGRIVNLEEYAAAREELVLNDKLTSALGWAKTEGSVNIDGRATGDMKSDGYRFIAENFGTMSEGWHGPFYKKTLGQTLTDFRLEAILELLNTGEDKFGKVEVYLLDNNNLPVCSVTIKDVDSAGKRIYANVRLGGGDIGFKDVISTHGEQESTFWNFYGMLRIEKVGERWTGYVAKINKETGQHTARAFELFHDREKQFLRQPTQIGIYIAQYGTRKVPSLRADDVRVYKMNSLTENQIPYVVRAGDVVTFDHQSENILINGESRMDLKAFGGEFFHLERGDNVIMTSPALPTKAMWRERFR</sequence>
<dbReference type="Pfam" id="PF05709">
    <property type="entry name" value="Sipho_tail"/>
    <property type="match status" value="1"/>
</dbReference>
<evidence type="ECO:0000313" key="3">
    <source>
        <dbReference type="EMBL" id="KSU88904.1"/>
    </source>
</evidence>
<reference evidence="3 4" key="1">
    <citation type="submission" date="2015-11" db="EMBL/GenBank/DDBJ databases">
        <title>Bacillus caseinolyticus sp nov.</title>
        <authorList>
            <person name="Dastager S.G."/>
            <person name="Mawlankar R."/>
        </authorList>
    </citation>
    <scope>NUCLEOTIDE SEQUENCE [LARGE SCALE GENOMIC DNA]</scope>
    <source>
        <strain evidence="3 4">SGD-V-76</strain>
    </source>
</reference>
<dbReference type="Gene3D" id="2.60.120.860">
    <property type="match status" value="1"/>
</dbReference>
<comment type="caution">
    <text evidence="3">The sequence shown here is derived from an EMBL/GenBank/DDBJ whole genome shotgun (WGS) entry which is preliminary data.</text>
</comment>
<feature type="domain" description="Siphovirus-type tail component RIFT-related" evidence="1">
    <location>
        <begin position="13"/>
        <end position="120"/>
    </location>
</feature>
<evidence type="ECO:0000259" key="1">
    <source>
        <dbReference type="Pfam" id="PF05709"/>
    </source>
</evidence>
<dbReference type="Gene3D" id="2.40.30.200">
    <property type="match status" value="1"/>
</dbReference>
<dbReference type="InterPro" id="IPR006520">
    <property type="entry name" value="Dit_BPSPP_N"/>
</dbReference>
<dbReference type="Proteomes" id="UP000053681">
    <property type="component" value="Unassembled WGS sequence"/>
</dbReference>
<dbReference type="EMBL" id="LNQP01000013">
    <property type="protein sequence ID" value="KSU88904.1"/>
    <property type="molecule type" value="Genomic_DNA"/>
</dbReference>
<gene>
    <name evidence="3" type="ORF">AS180_05230</name>
</gene>
<evidence type="ECO:0008006" key="5">
    <source>
        <dbReference type="Google" id="ProtNLM"/>
    </source>
</evidence>
<name>A0A0V8JPQ2_9BACI</name>
<organism evidence="3 4">
    <name type="scientific">Priestia veravalensis</name>
    <dbReference type="NCBI Taxonomy" id="1414648"/>
    <lineage>
        <taxon>Bacteria</taxon>
        <taxon>Bacillati</taxon>
        <taxon>Bacillota</taxon>
        <taxon>Bacilli</taxon>
        <taxon>Bacillales</taxon>
        <taxon>Bacillaceae</taxon>
        <taxon>Priestia</taxon>
    </lineage>
</organism>
<keyword evidence="4" id="KW-1185">Reference proteome</keyword>
<dbReference type="AlphaFoldDB" id="A0A0V8JPQ2"/>
<evidence type="ECO:0000313" key="4">
    <source>
        <dbReference type="Proteomes" id="UP000053681"/>
    </source>
</evidence>
<protein>
    <recommendedName>
        <fullName evidence="5">Phage tail protein</fullName>
    </recommendedName>
</protein>
<feature type="domain" description="Siphovirus-type tail component C-terminal" evidence="2">
    <location>
        <begin position="402"/>
        <end position="480"/>
    </location>
</feature>
<dbReference type="RefSeq" id="WP_062686514.1">
    <property type="nucleotide sequence ID" value="NZ_KQ758633.1"/>
</dbReference>
<dbReference type="InterPro" id="IPR008841">
    <property type="entry name" value="Siphovirus-type_tail_N"/>
</dbReference>
<dbReference type="NCBIfam" id="TIGR01633">
    <property type="entry name" value="phi3626_gp14_N"/>
    <property type="match status" value="1"/>
</dbReference>
<dbReference type="InterPro" id="IPR054738">
    <property type="entry name" value="Siphovirus-type_tail_C"/>
</dbReference>
<accession>A0A0V8JPQ2</accession>